<dbReference type="EMBL" id="DF973576">
    <property type="protein sequence ID" value="GAU35109.1"/>
    <property type="molecule type" value="Genomic_DNA"/>
</dbReference>
<dbReference type="GO" id="GO:0003677">
    <property type="term" value="F:DNA binding"/>
    <property type="evidence" value="ECO:0007669"/>
    <property type="project" value="UniProtKB-KW"/>
</dbReference>
<dbReference type="InterPro" id="IPR041577">
    <property type="entry name" value="RT_RNaseH_2"/>
</dbReference>
<evidence type="ECO:0000256" key="11">
    <source>
        <dbReference type="ARBA" id="ARBA00023268"/>
    </source>
</evidence>
<dbReference type="Gene3D" id="1.10.340.70">
    <property type="match status" value="1"/>
</dbReference>
<dbReference type="GO" id="GO:0015074">
    <property type="term" value="P:DNA integration"/>
    <property type="evidence" value="ECO:0007669"/>
    <property type="project" value="UniProtKB-KW"/>
</dbReference>
<keyword evidence="5" id="KW-0460">Magnesium</keyword>
<evidence type="ECO:0000256" key="10">
    <source>
        <dbReference type="ARBA" id="ARBA00023172"/>
    </source>
</evidence>
<sequence>MHHVRLVFQLLRTNMLFLKKSKCDFGKSQVAYLGHIIHGAGVEMDAGKIQAIIEWPIPQSVKALRGFLGLAGYYQKFIKDYGEIASPPSSLLKKKAFHWDSAADTSFEALKRALSSAPVLKLPNFNVEFVVECDASGSGFGAVLQQEGHPIAYFSRKIAERHVKLAAYERELIGLAKAVTHWRPYLWGKHFLIWTDHFSLKYLLEQRLTTSPQQHWMSKLMGFDFRVEYKAGKLNRSADALSRRDEHDQCLMAISFPHADILEDIRKETATLPELLQLRENIEQGKLGPQWSINDCIIFFKERIHMLPTSSLIPTILSAIHDMTHEGNVKTLHRIRREFHWKGMKLTILEYVQNCSVCQRHKWQTLQPAGLLQPLPIPQQIWADISMDFVEGLPKVHGKSVLLVVVDRLSKYAHFLPISHPFTATSVATVFFAEIFKLHGLPESIVSDRDKVFQSLFWKELFRLSGTKLAFSSAYHPQSDGQTEVVNRTIEMYLCCLTSDYPHKWVDWVPWAEFCYNTSYHTSLGITPFKLVYGRDPPRLLQYTTDSTRMEAVDKAIHERDLVLQNARARLTQAQQRMKNAYDSRHRKLNFEIGAWVWLKLQPYRQLSVSKQKHHKLLPKFFGPFQVVSKIGSAAYKLQLLMDSRIHDVFHVSLLEEYKGPPPTSPGN</sequence>
<evidence type="ECO:0000256" key="7">
    <source>
        <dbReference type="ARBA" id="ARBA00022918"/>
    </source>
</evidence>
<evidence type="ECO:0000256" key="2">
    <source>
        <dbReference type="ARBA" id="ARBA00022723"/>
    </source>
</evidence>
<dbReference type="Gene3D" id="3.30.70.270">
    <property type="match status" value="2"/>
</dbReference>
<dbReference type="Pfam" id="PF24626">
    <property type="entry name" value="SH3_Tf2-1"/>
    <property type="match status" value="1"/>
</dbReference>
<organism evidence="13 14">
    <name type="scientific">Trifolium subterraneum</name>
    <name type="common">Subterranean clover</name>
    <dbReference type="NCBI Taxonomy" id="3900"/>
    <lineage>
        <taxon>Eukaryota</taxon>
        <taxon>Viridiplantae</taxon>
        <taxon>Streptophyta</taxon>
        <taxon>Embryophyta</taxon>
        <taxon>Tracheophyta</taxon>
        <taxon>Spermatophyta</taxon>
        <taxon>Magnoliopsida</taxon>
        <taxon>eudicotyledons</taxon>
        <taxon>Gunneridae</taxon>
        <taxon>Pentapetalae</taxon>
        <taxon>rosids</taxon>
        <taxon>fabids</taxon>
        <taxon>Fabales</taxon>
        <taxon>Fabaceae</taxon>
        <taxon>Papilionoideae</taxon>
        <taxon>50 kb inversion clade</taxon>
        <taxon>NPAAA clade</taxon>
        <taxon>Hologalegina</taxon>
        <taxon>IRL clade</taxon>
        <taxon>Trifolieae</taxon>
        <taxon>Trifolium</taxon>
    </lineage>
</organism>
<gene>
    <name evidence="13" type="ORF">TSUD_162140</name>
</gene>
<dbReference type="GO" id="GO:0003887">
    <property type="term" value="F:DNA-directed DNA polymerase activity"/>
    <property type="evidence" value="ECO:0007669"/>
    <property type="project" value="UniProtKB-KW"/>
</dbReference>
<keyword evidence="8" id="KW-0548">Nucleotidyltransferase</keyword>
<evidence type="ECO:0000256" key="3">
    <source>
        <dbReference type="ARBA" id="ARBA00022750"/>
    </source>
</evidence>
<dbReference type="Proteomes" id="UP000242715">
    <property type="component" value="Unassembled WGS sequence"/>
</dbReference>
<keyword evidence="4" id="KW-0378">Hydrolase</keyword>
<evidence type="ECO:0000313" key="14">
    <source>
        <dbReference type="Proteomes" id="UP000242715"/>
    </source>
</evidence>
<dbReference type="PROSITE" id="PS50994">
    <property type="entry name" value="INTEGRASE"/>
    <property type="match status" value="1"/>
</dbReference>
<keyword evidence="14" id="KW-1185">Reference proteome</keyword>
<dbReference type="InterPro" id="IPR041588">
    <property type="entry name" value="Integrase_H2C2"/>
</dbReference>
<keyword evidence="8" id="KW-0808">Transferase</keyword>
<dbReference type="InterPro" id="IPR001584">
    <property type="entry name" value="Integrase_cat-core"/>
</dbReference>
<keyword evidence="2" id="KW-0479">Metal-binding</keyword>
<keyword evidence="1" id="KW-0645">Protease</keyword>
<dbReference type="InterPro" id="IPR050951">
    <property type="entry name" value="Retrovirus_Pol_polyprotein"/>
</dbReference>
<keyword evidence="11" id="KW-0511">Multifunctional enzyme</keyword>
<accession>A0A2Z6NUB7</accession>
<keyword evidence="7" id="KW-0695">RNA-directed DNA polymerase</keyword>
<dbReference type="SUPFAM" id="SSF53098">
    <property type="entry name" value="Ribonuclease H-like"/>
    <property type="match status" value="1"/>
</dbReference>
<dbReference type="SUPFAM" id="SSF56672">
    <property type="entry name" value="DNA/RNA polymerases"/>
    <property type="match status" value="1"/>
</dbReference>
<evidence type="ECO:0000256" key="1">
    <source>
        <dbReference type="ARBA" id="ARBA00022670"/>
    </source>
</evidence>
<dbReference type="Gene3D" id="3.30.420.10">
    <property type="entry name" value="Ribonuclease H-like superfamily/Ribonuclease H"/>
    <property type="match status" value="1"/>
</dbReference>
<dbReference type="FunFam" id="3.30.70.270:FF:000020">
    <property type="entry name" value="Transposon Tf2-6 polyprotein-like Protein"/>
    <property type="match status" value="1"/>
</dbReference>
<dbReference type="GO" id="GO:0006310">
    <property type="term" value="P:DNA recombination"/>
    <property type="evidence" value="ECO:0007669"/>
    <property type="project" value="UniProtKB-KW"/>
</dbReference>
<evidence type="ECO:0000256" key="4">
    <source>
        <dbReference type="ARBA" id="ARBA00022801"/>
    </source>
</evidence>
<dbReference type="PANTHER" id="PTHR37984:SF5">
    <property type="entry name" value="PROTEIN NYNRIN-LIKE"/>
    <property type="match status" value="1"/>
</dbReference>
<dbReference type="GO" id="GO:0046872">
    <property type="term" value="F:metal ion binding"/>
    <property type="evidence" value="ECO:0007669"/>
    <property type="project" value="UniProtKB-KW"/>
</dbReference>
<dbReference type="InterPro" id="IPR012337">
    <property type="entry name" value="RNaseH-like_sf"/>
</dbReference>
<evidence type="ECO:0000256" key="9">
    <source>
        <dbReference type="ARBA" id="ARBA00023125"/>
    </source>
</evidence>
<dbReference type="PANTHER" id="PTHR37984">
    <property type="entry name" value="PROTEIN CBG26694"/>
    <property type="match status" value="1"/>
</dbReference>
<evidence type="ECO:0000313" key="13">
    <source>
        <dbReference type="EMBL" id="GAU35109.1"/>
    </source>
</evidence>
<keyword evidence="6" id="KW-0229">DNA integration</keyword>
<evidence type="ECO:0000256" key="5">
    <source>
        <dbReference type="ARBA" id="ARBA00022842"/>
    </source>
</evidence>
<proteinExistence type="predicted"/>
<dbReference type="Pfam" id="PF17921">
    <property type="entry name" value="Integrase_H2C2"/>
    <property type="match status" value="1"/>
</dbReference>
<keyword evidence="10" id="KW-0233">DNA recombination</keyword>
<dbReference type="InterPro" id="IPR043502">
    <property type="entry name" value="DNA/RNA_pol_sf"/>
</dbReference>
<dbReference type="Pfam" id="PF17919">
    <property type="entry name" value="RT_RNaseH_2"/>
    <property type="match status" value="1"/>
</dbReference>
<reference evidence="14" key="1">
    <citation type="journal article" date="2017" name="Front. Plant Sci.">
        <title>Climate Clever Clovers: New Paradigm to Reduce the Environmental Footprint of Ruminants by Breeding Low Methanogenic Forages Utilizing Haplotype Variation.</title>
        <authorList>
            <person name="Kaur P."/>
            <person name="Appels R."/>
            <person name="Bayer P.E."/>
            <person name="Keeble-Gagnere G."/>
            <person name="Wang J."/>
            <person name="Hirakawa H."/>
            <person name="Shirasawa K."/>
            <person name="Vercoe P."/>
            <person name="Stefanova K."/>
            <person name="Durmic Z."/>
            <person name="Nichols P."/>
            <person name="Revell C."/>
            <person name="Isobe S.N."/>
            <person name="Edwards D."/>
            <person name="Erskine W."/>
        </authorList>
    </citation>
    <scope>NUCLEOTIDE SEQUENCE [LARGE SCALE GENOMIC DNA]</scope>
    <source>
        <strain evidence="14">cv. Daliak</strain>
    </source>
</reference>
<dbReference type="CDD" id="cd09274">
    <property type="entry name" value="RNase_HI_RT_Ty3"/>
    <property type="match status" value="1"/>
</dbReference>
<dbReference type="FunFam" id="3.30.420.10:FF:000219">
    <property type="entry name" value="Putative retroelement"/>
    <property type="match status" value="1"/>
</dbReference>
<dbReference type="GO" id="GO:0004190">
    <property type="term" value="F:aspartic-type endopeptidase activity"/>
    <property type="evidence" value="ECO:0007669"/>
    <property type="project" value="UniProtKB-KW"/>
</dbReference>
<evidence type="ECO:0000259" key="12">
    <source>
        <dbReference type="PROSITE" id="PS50994"/>
    </source>
</evidence>
<keyword evidence="9" id="KW-0238">DNA-binding</keyword>
<dbReference type="AlphaFoldDB" id="A0A2Z6NUB7"/>
<dbReference type="InterPro" id="IPR043128">
    <property type="entry name" value="Rev_trsase/Diguanyl_cyclase"/>
</dbReference>
<keyword evidence="8" id="KW-0239">DNA-directed DNA polymerase</keyword>
<dbReference type="InterPro" id="IPR056924">
    <property type="entry name" value="SH3_Tf2-1"/>
</dbReference>
<evidence type="ECO:0000256" key="6">
    <source>
        <dbReference type="ARBA" id="ARBA00022908"/>
    </source>
</evidence>
<dbReference type="InterPro" id="IPR036397">
    <property type="entry name" value="RNaseH_sf"/>
</dbReference>
<keyword evidence="3" id="KW-0064">Aspartyl protease</keyword>
<dbReference type="OrthoDB" id="2013610at2759"/>
<protein>
    <recommendedName>
        <fullName evidence="12">Integrase catalytic domain-containing protein</fullName>
    </recommendedName>
</protein>
<feature type="domain" description="Integrase catalytic" evidence="12">
    <location>
        <begin position="372"/>
        <end position="536"/>
    </location>
</feature>
<name>A0A2Z6NUB7_TRISU</name>
<dbReference type="GO" id="GO:0006508">
    <property type="term" value="P:proteolysis"/>
    <property type="evidence" value="ECO:0007669"/>
    <property type="project" value="UniProtKB-KW"/>
</dbReference>
<dbReference type="GO" id="GO:0003964">
    <property type="term" value="F:RNA-directed DNA polymerase activity"/>
    <property type="evidence" value="ECO:0007669"/>
    <property type="project" value="UniProtKB-KW"/>
</dbReference>
<evidence type="ECO:0000256" key="8">
    <source>
        <dbReference type="ARBA" id="ARBA00022932"/>
    </source>
</evidence>